<dbReference type="Pfam" id="PF13472">
    <property type="entry name" value="Lipase_GDSL_2"/>
    <property type="match status" value="1"/>
</dbReference>
<proteinExistence type="predicted"/>
<dbReference type="RefSeq" id="WP_203770413.1">
    <property type="nucleotide sequence ID" value="NZ_BAAABO010000020.1"/>
</dbReference>
<dbReference type="InterPro" id="IPR036514">
    <property type="entry name" value="SGNH_hydro_sf"/>
</dbReference>
<organism evidence="3 4">
    <name type="scientific">Paractinoplanes deccanensis</name>
    <dbReference type="NCBI Taxonomy" id="113561"/>
    <lineage>
        <taxon>Bacteria</taxon>
        <taxon>Bacillati</taxon>
        <taxon>Actinomycetota</taxon>
        <taxon>Actinomycetes</taxon>
        <taxon>Micromonosporales</taxon>
        <taxon>Micromonosporaceae</taxon>
        <taxon>Paractinoplanes</taxon>
    </lineage>
</organism>
<comment type="caution">
    <text evidence="3">The sequence shown here is derived from an EMBL/GenBank/DDBJ whole genome shotgun (WGS) entry which is preliminary data.</text>
</comment>
<dbReference type="InterPro" id="IPR038885">
    <property type="entry name" value="PLB1"/>
</dbReference>
<dbReference type="Gene3D" id="3.40.50.1110">
    <property type="entry name" value="SGNH hydrolase"/>
    <property type="match status" value="1"/>
</dbReference>
<dbReference type="InterPro" id="IPR013830">
    <property type="entry name" value="SGNH_hydro"/>
</dbReference>
<dbReference type="PANTHER" id="PTHR21325">
    <property type="entry name" value="PHOSPHOLIPASE B, PLB1"/>
    <property type="match status" value="1"/>
</dbReference>
<feature type="signal peptide" evidence="1">
    <location>
        <begin position="1"/>
        <end position="18"/>
    </location>
</feature>
<dbReference type="EMBL" id="BOMI01000114">
    <property type="protein sequence ID" value="GID76987.1"/>
    <property type="molecule type" value="Genomic_DNA"/>
</dbReference>
<evidence type="ECO:0000256" key="1">
    <source>
        <dbReference type="SAM" id="SignalP"/>
    </source>
</evidence>
<feature type="chain" id="PRO_5046495088" evidence="1">
    <location>
        <begin position="19"/>
        <end position="280"/>
    </location>
</feature>
<sequence length="280" mass="30172">MRRWHVIALALLGVFALACEEGTGAADPKPTGSSKSYPSSMAALGDSITAGFASCFALIACERRSWSTGSDAAVDSHYRRIRDANAAIKGKAYNYADSGAEAADLAGQANKAVAAKVQYVTVLIGANDACAATAEGMTPVATFRKRVDAGLARLKRGLPKARVLVVSIPDLYRLWEVGHEDAKAVRAWNGGICPSLLARPTSTAAADENRRRQVDRRIDAYNDALADACRAYGKRCRWDGGEAHSVRFDLELVNRIDYFHPSTEGQAMLAKVSYPGRFTW</sequence>
<gene>
    <name evidence="3" type="ORF">Ade02nite_56280</name>
</gene>
<feature type="domain" description="SGNH hydrolase-type esterase" evidence="2">
    <location>
        <begin position="43"/>
        <end position="267"/>
    </location>
</feature>
<dbReference type="PROSITE" id="PS51257">
    <property type="entry name" value="PROKAR_LIPOPROTEIN"/>
    <property type="match status" value="1"/>
</dbReference>
<dbReference type="PANTHER" id="PTHR21325:SF31">
    <property type="entry name" value="GH22081P-RELATED"/>
    <property type="match status" value="1"/>
</dbReference>
<keyword evidence="3" id="KW-0449">Lipoprotein</keyword>
<reference evidence="3 4" key="1">
    <citation type="submission" date="2021-01" db="EMBL/GenBank/DDBJ databases">
        <title>Whole genome shotgun sequence of Actinoplanes deccanensis NBRC 13994.</title>
        <authorList>
            <person name="Komaki H."/>
            <person name="Tamura T."/>
        </authorList>
    </citation>
    <scope>NUCLEOTIDE SEQUENCE [LARGE SCALE GENOMIC DNA]</scope>
    <source>
        <strain evidence="3 4">NBRC 13994</strain>
    </source>
</reference>
<dbReference type="Proteomes" id="UP000609879">
    <property type="component" value="Unassembled WGS sequence"/>
</dbReference>
<keyword evidence="1" id="KW-0732">Signal</keyword>
<evidence type="ECO:0000313" key="4">
    <source>
        <dbReference type="Proteomes" id="UP000609879"/>
    </source>
</evidence>
<evidence type="ECO:0000259" key="2">
    <source>
        <dbReference type="Pfam" id="PF13472"/>
    </source>
</evidence>
<evidence type="ECO:0000313" key="3">
    <source>
        <dbReference type="EMBL" id="GID76987.1"/>
    </source>
</evidence>
<accession>A0ABQ3YAF5</accession>
<keyword evidence="4" id="KW-1185">Reference proteome</keyword>
<dbReference type="SUPFAM" id="SSF52266">
    <property type="entry name" value="SGNH hydrolase"/>
    <property type="match status" value="1"/>
</dbReference>
<name>A0ABQ3YAF5_9ACTN</name>
<protein>
    <submittedName>
        <fullName evidence="3">Lipoprotein</fullName>
    </submittedName>
</protein>